<sequence>MKRILLVEDEKEISLMVKNYLTKEGYIVDTAFNGEEGLFQFRQKDYSLVILDIMMPKMDGIDLIKRIREKSNVPAIILSAKDGEIDKALGLGFGADDYVAKPFSMVELSARVKAAIRRATEYSNEEVKQNKVIKVDDLTIDINNYSVKRGDEDLKLTNKEFEIFKLFLTNPNIVFTKEQIYRQVWEDEFMGDDNIINVHIRRLREKVERDPSKPKYIKTLWGIGYKYERKE</sequence>
<evidence type="ECO:0000256" key="8">
    <source>
        <dbReference type="PROSITE-ProRule" id="PRU00169"/>
    </source>
</evidence>
<evidence type="ECO:0000313" key="12">
    <source>
        <dbReference type="EMBL" id="OBY12431.1"/>
    </source>
</evidence>
<dbReference type="FunFam" id="3.40.50.2300:FF:000001">
    <property type="entry name" value="DNA-binding response regulator PhoB"/>
    <property type="match status" value="1"/>
</dbReference>
<dbReference type="Gene3D" id="3.40.50.2300">
    <property type="match status" value="1"/>
</dbReference>
<keyword evidence="3" id="KW-0902">Two-component regulatory system</keyword>
<dbReference type="SUPFAM" id="SSF46894">
    <property type="entry name" value="C-terminal effector domain of the bipartite response regulators"/>
    <property type="match status" value="1"/>
</dbReference>
<dbReference type="CDD" id="cd00383">
    <property type="entry name" value="trans_reg_C"/>
    <property type="match status" value="1"/>
</dbReference>
<feature type="domain" description="Response regulatory" evidence="10">
    <location>
        <begin position="3"/>
        <end position="116"/>
    </location>
</feature>
<reference evidence="12 13" key="1">
    <citation type="submission" date="2016-06" db="EMBL/GenBank/DDBJ databases">
        <authorList>
            <person name="Kjaerup R.B."/>
            <person name="Dalgaard T.S."/>
            <person name="Juul-Madsen H.R."/>
        </authorList>
    </citation>
    <scope>NUCLEOTIDE SEQUENCE [LARGE SCALE GENOMIC DNA]</scope>
    <source>
        <strain evidence="12 13">373-A1</strain>
    </source>
</reference>
<feature type="DNA-binding region" description="OmpR/PhoB-type" evidence="9">
    <location>
        <begin position="130"/>
        <end position="229"/>
    </location>
</feature>
<feature type="modified residue" description="4-aspartylphosphate" evidence="8">
    <location>
        <position position="52"/>
    </location>
</feature>
<name>A0A174RGD7_9CLOT</name>
<dbReference type="InterPro" id="IPR001789">
    <property type="entry name" value="Sig_transdc_resp-reg_receiver"/>
</dbReference>
<dbReference type="Proteomes" id="UP000092714">
    <property type="component" value="Unassembled WGS sequence"/>
</dbReference>
<dbReference type="PANTHER" id="PTHR48111:SF26">
    <property type="entry name" value="STAGE 0 SPORULATION PROTEIN A HOMOLOG"/>
    <property type="match status" value="1"/>
</dbReference>
<keyword evidence="4" id="KW-0805">Transcription regulation</keyword>
<keyword evidence="2 8" id="KW-0597">Phosphoprotein</keyword>
<dbReference type="InterPro" id="IPR016032">
    <property type="entry name" value="Sig_transdc_resp-reg_C-effctor"/>
</dbReference>
<feature type="domain" description="OmpR/PhoB-type" evidence="11">
    <location>
        <begin position="130"/>
        <end position="229"/>
    </location>
</feature>
<dbReference type="GO" id="GO:0000156">
    <property type="term" value="F:phosphorelay response regulator activity"/>
    <property type="evidence" value="ECO:0007669"/>
    <property type="project" value="TreeGrafter"/>
</dbReference>
<dbReference type="InterPro" id="IPR011006">
    <property type="entry name" value="CheY-like_superfamily"/>
</dbReference>
<dbReference type="RefSeq" id="WP_055183562.1">
    <property type="nucleotide sequence ID" value="NZ_CABJAZ010000003.1"/>
</dbReference>
<dbReference type="GO" id="GO:0005829">
    <property type="term" value="C:cytosol"/>
    <property type="evidence" value="ECO:0007669"/>
    <property type="project" value="TreeGrafter"/>
</dbReference>
<comment type="function">
    <text evidence="7">May play the central regulatory role in sporulation. It may be an element of the effector pathway responsible for the activation of sporulation genes in response to nutritional stress. Spo0A may act in concert with spo0H (a sigma factor) to control the expression of some genes that are critical to the sporulation process.</text>
</comment>
<keyword evidence="13" id="KW-1185">Reference proteome</keyword>
<dbReference type="GO" id="GO:0000976">
    <property type="term" value="F:transcription cis-regulatory region binding"/>
    <property type="evidence" value="ECO:0007669"/>
    <property type="project" value="TreeGrafter"/>
</dbReference>
<dbReference type="Gene3D" id="6.10.250.690">
    <property type="match status" value="1"/>
</dbReference>
<evidence type="ECO:0000256" key="3">
    <source>
        <dbReference type="ARBA" id="ARBA00023012"/>
    </source>
</evidence>
<evidence type="ECO:0000256" key="4">
    <source>
        <dbReference type="ARBA" id="ARBA00023015"/>
    </source>
</evidence>
<evidence type="ECO:0000259" key="11">
    <source>
        <dbReference type="PROSITE" id="PS51755"/>
    </source>
</evidence>
<dbReference type="InterPro" id="IPR039420">
    <property type="entry name" value="WalR-like"/>
</dbReference>
<gene>
    <name evidence="12" type="ORF">CP373A1_02220</name>
</gene>
<evidence type="ECO:0000256" key="5">
    <source>
        <dbReference type="ARBA" id="ARBA00023125"/>
    </source>
</evidence>
<evidence type="ECO:0000256" key="6">
    <source>
        <dbReference type="ARBA" id="ARBA00023163"/>
    </source>
</evidence>
<evidence type="ECO:0000256" key="2">
    <source>
        <dbReference type="ARBA" id="ARBA00022553"/>
    </source>
</evidence>
<dbReference type="Pfam" id="PF00072">
    <property type="entry name" value="Response_reg"/>
    <property type="match status" value="1"/>
</dbReference>
<dbReference type="Gene3D" id="1.10.10.10">
    <property type="entry name" value="Winged helix-like DNA-binding domain superfamily/Winged helix DNA-binding domain"/>
    <property type="match status" value="1"/>
</dbReference>
<evidence type="ECO:0000256" key="1">
    <source>
        <dbReference type="ARBA" id="ARBA00018672"/>
    </source>
</evidence>
<dbReference type="FunFam" id="1.10.10.10:FF:000018">
    <property type="entry name" value="DNA-binding response regulator ResD"/>
    <property type="match status" value="1"/>
</dbReference>
<dbReference type="AlphaFoldDB" id="A0A174RGD7"/>
<dbReference type="GO" id="GO:0006355">
    <property type="term" value="P:regulation of DNA-templated transcription"/>
    <property type="evidence" value="ECO:0007669"/>
    <property type="project" value="InterPro"/>
</dbReference>
<proteinExistence type="predicted"/>
<dbReference type="PROSITE" id="PS50110">
    <property type="entry name" value="RESPONSE_REGULATORY"/>
    <property type="match status" value="1"/>
</dbReference>
<evidence type="ECO:0000256" key="9">
    <source>
        <dbReference type="PROSITE-ProRule" id="PRU01091"/>
    </source>
</evidence>
<dbReference type="GO" id="GO:0032993">
    <property type="term" value="C:protein-DNA complex"/>
    <property type="evidence" value="ECO:0007669"/>
    <property type="project" value="TreeGrafter"/>
</dbReference>
<keyword evidence="6" id="KW-0804">Transcription</keyword>
<dbReference type="SMART" id="SM00862">
    <property type="entry name" value="Trans_reg_C"/>
    <property type="match status" value="1"/>
</dbReference>
<accession>A0A174RGD7</accession>
<dbReference type="Pfam" id="PF00486">
    <property type="entry name" value="Trans_reg_C"/>
    <property type="match status" value="1"/>
</dbReference>
<dbReference type="eggNOG" id="COG0745">
    <property type="taxonomic scope" value="Bacteria"/>
</dbReference>
<dbReference type="OrthoDB" id="9790442at2"/>
<organism evidence="12 13">
    <name type="scientific">Clostridium paraputrificum</name>
    <dbReference type="NCBI Taxonomy" id="29363"/>
    <lineage>
        <taxon>Bacteria</taxon>
        <taxon>Bacillati</taxon>
        <taxon>Bacillota</taxon>
        <taxon>Clostridia</taxon>
        <taxon>Eubacteriales</taxon>
        <taxon>Clostridiaceae</taxon>
        <taxon>Clostridium</taxon>
    </lineage>
</organism>
<evidence type="ECO:0000313" key="13">
    <source>
        <dbReference type="Proteomes" id="UP000092714"/>
    </source>
</evidence>
<protein>
    <recommendedName>
        <fullName evidence="1">Stage 0 sporulation protein A homolog</fullName>
    </recommendedName>
</protein>
<keyword evidence="5 9" id="KW-0238">DNA-binding</keyword>
<evidence type="ECO:0000256" key="7">
    <source>
        <dbReference type="ARBA" id="ARBA00024867"/>
    </source>
</evidence>
<dbReference type="SUPFAM" id="SSF52172">
    <property type="entry name" value="CheY-like"/>
    <property type="match status" value="1"/>
</dbReference>
<dbReference type="InterPro" id="IPR036388">
    <property type="entry name" value="WH-like_DNA-bd_sf"/>
</dbReference>
<evidence type="ECO:0000259" key="10">
    <source>
        <dbReference type="PROSITE" id="PS50110"/>
    </source>
</evidence>
<dbReference type="PANTHER" id="PTHR48111">
    <property type="entry name" value="REGULATOR OF RPOS"/>
    <property type="match status" value="1"/>
</dbReference>
<dbReference type="PROSITE" id="PS51755">
    <property type="entry name" value="OMPR_PHOB"/>
    <property type="match status" value="1"/>
</dbReference>
<comment type="caution">
    <text evidence="12">The sequence shown here is derived from an EMBL/GenBank/DDBJ whole genome shotgun (WGS) entry which is preliminary data.</text>
</comment>
<dbReference type="InterPro" id="IPR001867">
    <property type="entry name" value="OmpR/PhoB-type_DNA-bd"/>
</dbReference>
<dbReference type="SMART" id="SM00448">
    <property type="entry name" value="REC"/>
    <property type="match status" value="1"/>
</dbReference>
<dbReference type="EMBL" id="MAPZ01000009">
    <property type="protein sequence ID" value="OBY12431.1"/>
    <property type="molecule type" value="Genomic_DNA"/>
</dbReference>